<feature type="domain" description="Penicillin-binding protein transpeptidase" evidence="16">
    <location>
        <begin position="267"/>
        <end position="604"/>
    </location>
</feature>
<dbReference type="RefSeq" id="WP_148339450.1">
    <property type="nucleotide sequence ID" value="NZ_LR699119.1"/>
</dbReference>
<dbReference type="HAMAP" id="MF_02081">
    <property type="entry name" value="MrdA_transpept"/>
    <property type="match status" value="1"/>
</dbReference>
<keyword evidence="8 14" id="KW-0378">Hydrolase</keyword>
<keyword evidence="10 14" id="KW-0573">Peptidoglycan synthesis</keyword>
<evidence type="ECO:0000256" key="13">
    <source>
        <dbReference type="ARBA" id="ARBA00023316"/>
    </source>
</evidence>
<dbReference type="PANTHER" id="PTHR30627:SF2">
    <property type="entry name" value="PEPTIDOGLYCAN D,D-TRANSPEPTIDASE MRDA"/>
    <property type="match status" value="1"/>
</dbReference>
<accession>A0A5E4PIU3</accession>
<keyword evidence="14" id="KW-0479">Metal-binding</keyword>
<comment type="cofactor">
    <cofactor evidence="14">
        <name>Zn(2+)</name>
        <dbReference type="ChEBI" id="CHEBI:29105"/>
    </cofactor>
    <text evidence="14">Binds one Zn(2+) ion per subunit.</text>
</comment>
<dbReference type="GO" id="GO:0071555">
    <property type="term" value="P:cell wall organization"/>
    <property type="evidence" value="ECO:0007669"/>
    <property type="project" value="UniProtKB-KW"/>
</dbReference>
<evidence type="ECO:0000256" key="1">
    <source>
        <dbReference type="ARBA" id="ARBA00004167"/>
    </source>
</evidence>
<dbReference type="GO" id="GO:0005886">
    <property type="term" value="C:plasma membrane"/>
    <property type="evidence" value="ECO:0007669"/>
    <property type="project" value="UniProtKB-SubCell"/>
</dbReference>
<organism evidence="18 19">
    <name type="scientific">Aquicella siphonis</name>
    <dbReference type="NCBI Taxonomy" id="254247"/>
    <lineage>
        <taxon>Bacteria</taxon>
        <taxon>Pseudomonadati</taxon>
        <taxon>Pseudomonadota</taxon>
        <taxon>Gammaproteobacteria</taxon>
        <taxon>Legionellales</taxon>
        <taxon>Coxiellaceae</taxon>
        <taxon>Aquicella</taxon>
    </lineage>
</organism>
<keyword evidence="5 14" id="KW-0121">Carboxypeptidase</keyword>
<keyword evidence="19" id="KW-1185">Reference proteome</keyword>
<dbReference type="SUPFAM" id="SSF56601">
    <property type="entry name" value="beta-lactamase/transpeptidase-like"/>
    <property type="match status" value="1"/>
</dbReference>
<evidence type="ECO:0000256" key="9">
    <source>
        <dbReference type="ARBA" id="ARBA00022960"/>
    </source>
</evidence>
<feature type="compositionally biased region" description="Basic and acidic residues" evidence="15">
    <location>
        <begin position="553"/>
        <end position="565"/>
    </location>
</feature>
<dbReference type="InterPro" id="IPR005311">
    <property type="entry name" value="PBP_dimer"/>
</dbReference>
<evidence type="ECO:0000313" key="19">
    <source>
        <dbReference type="Proteomes" id="UP000324194"/>
    </source>
</evidence>
<dbReference type="Gene3D" id="3.90.1310.10">
    <property type="entry name" value="Penicillin-binding protein 2a (Domain 2)"/>
    <property type="match status" value="1"/>
</dbReference>
<dbReference type="Gene3D" id="3.30.1390.30">
    <property type="entry name" value="Penicillin-binding protein 2a, domain 3"/>
    <property type="match status" value="1"/>
</dbReference>
<evidence type="ECO:0000256" key="6">
    <source>
        <dbReference type="ARBA" id="ARBA00022670"/>
    </source>
</evidence>
<evidence type="ECO:0000256" key="7">
    <source>
        <dbReference type="ARBA" id="ARBA00022692"/>
    </source>
</evidence>
<dbReference type="Proteomes" id="UP000324194">
    <property type="component" value="Chromosome 1"/>
</dbReference>
<feature type="binding site" evidence="14">
    <location>
        <position position="365"/>
    </location>
    <ligand>
        <name>Zn(2+)</name>
        <dbReference type="ChEBI" id="CHEBI:29105"/>
    </ligand>
</feature>
<dbReference type="Pfam" id="PF00905">
    <property type="entry name" value="Transpeptidase"/>
    <property type="match status" value="1"/>
</dbReference>
<dbReference type="EC" id="3.4.16.4" evidence="14"/>
<dbReference type="InterPro" id="IPR001460">
    <property type="entry name" value="PCN-bd_Tpept"/>
</dbReference>
<dbReference type="UniPathway" id="UPA00219"/>
<keyword evidence="7 14" id="KW-0812">Transmembrane</keyword>
<name>A0A5E4PIU3_9COXI</name>
<dbReference type="GO" id="GO:0008270">
    <property type="term" value="F:zinc ion binding"/>
    <property type="evidence" value="ECO:0007669"/>
    <property type="project" value="UniProtKB-UniRule"/>
</dbReference>
<keyword evidence="14" id="KW-0862">Zinc</keyword>
<feature type="active site" description="Acyl-ester intermediate" evidence="14">
    <location>
        <position position="326"/>
    </location>
</feature>
<protein>
    <recommendedName>
        <fullName evidence="14">Peptidoglycan D,D-transpeptidase MrdA</fullName>
        <ecNumber evidence="14">3.4.16.4</ecNumber>
    </recommendedName>
    <alternativeName>
        <fullName evidence="14">Penicillin-binding protein 2</fullName>
        <shortName evidence="14">PBP-2</shortName>
    </alternativeName>
</protein>
<dbReference type="InterPro" id="IPR036138">
    <property type="entry name" value="PBP_dimer_sf"/>
</dbReference>
<evidence type="ECO:0000256" key="5">
    <source>
        <dbReference type="ARBA" id="ARBA00022645"/>
    </source>
</evidence>
<evidence type="ECO:0000259" key="17">
    <source>
        <dbReference type="Pfam" id="PF03717"/>
    </source>
</evidence>
<dbReference type="GO" id="GO:0008658">
    <property type="term" value="F:penicillin binding"/>
    <property type="evidence" value="ECO:0007669"/>
    <property type="project" value="UniProtKB-UniRule"/>
</dbReference>
<reference evidence="18 19" key="1">
    <citation type="submission" date="2019-08" db="EMBL/GenBank/DDBJ databases">
        <authorList>
            <person name="Guy L."/>
        </authorList>
    </citation>
    <scope>NUCLEOTIDE SEQUENCE [LARGE SCALE GENOMIC DNA]</scope>
    <source>
        <strain evidence="18 19">SGT-108</strain>
    </source>
</reference>
<evidence type="ECO:0000259" key="16">
    <source>
        <dbReference type="Pfam" id="PF00905"/>
    </source>
</evidence>
<dbReference type="NCBIfam" id="TIGR03423">
    <property type="entry name" value="pbp2_mrdA"/>
    <property type="match status" value="1"/>
</dbReference>
<evidence type="ECO:0000256" key="8">
    <source>
        <dbReference type="ARBA" id="ARBA00022801"/>
    </source>
</evidence>
<feature type="binding site" evidence="14">
    <location>
        <position position="384"/>
    </location>
    <ligand>
        <name>Zn(2+)</name>
        <dbReference type="ChEBI" id="CHEBI:29105"/>
    </ligand>
</feature>
<dbReference type="Pfam" id="PF03717">
    <property type="entry name" value="PBP_dimer"/>
    <property type="match status" value="1"/>
</dbReference>
<dbReference type="GO" id="GO:0009252">
    <property type="term" value="P:peptidoglycan biosynthetic process"/>
    <property type="evidence" value="ECO:0007669"/>
    <property type="project" value="UniProtKB-UniRule"/>
</dbReference>
<feature type="region of interest" description="Disordered" evidence="15">
    <location>
        <begin position="546"/>
        <end position="565"/>
    </location>
</feature>
<evidence type="ECO:0000256" key="10">
    <source>
        <dbReference type="ARBA" id="ARBA00022984"/>
    </source>
</evidence>
<dbReference type="Gene3D" id="3.40.710.10">
    <property type="entry name" value="DD-peptidase/beta-lactamase superfamily"/>
    <property type="match status" value="1"/>
</dbReference>
<evidence type="ECO:0000256" key="14">
    <source>
        <dbReference type="HAMAP-Rule" id="MF_02081"/>
    </source>
</evidence>
<dbReference type="PANTHER" id="PTHR30627">
    <property type="entry name" value="PEPTIDOGLYCAN D,D-TRANSPEPTIDASE"/>
    <property type="match status" value="1"/>
</dbReference>
<dbReference type="EMBL" id="LR699119">
    <property type="protein sequence ID" value="VVC76216.1"/>
    <property type="molecule type" value="Genomic_DNA"/>
</dbReference>
<comment type="catalytic activity">
    <reaction evidence="14">
        <text>Preferential cleavage: (Ac)2-L-Lys-D-Ala-|-D-Ala. Also transpeptidation of peptidyl-alanyl moieties that are N-acyl substituents of D-alanine.</text>
        <dbReference type="EC" id="3.4.16.4"/>
    </reaction>
</comment>
<comment type="function">
    <text evidence="14">Catalyzes cross-linking of the peptidoglycan cell wall.</text>
</comment>
<feature type="binding site" evidence="14">
    <location>
        <position position="350"/>
    </location>
    <ligand>
        <name>Zn(2+)</name>
        <dbReference type="ChEBI" id="CHEBI:29105"/>
    </ligand>
</feature>
<keyword evidence="4 14" id="KW-0997">Cell inner membrane</keyword>
<comment type="pathway">
    <text evidence="14">Cell wall biogenesis; peptidoglycan biosynthesis.</text>
</comment>
<evidence type="ECO:0000256" key="2">
    <source>
        <dbReference type="ARBA" id="ARBA00004236"/>
    </source>
</evidence>
<evidence type="ECO:0000256" key="15">
    <source>
        <dbReference type="SAM" id="MobiDB-lite"/>
    </source>
</evidence>
<dbReference type="GO" id="GO:0006508">
    <property type="term" value="P:proteolysis"/>
    <property type="evidence" value="ECO:0007669"/>
    <property type="project" value="UniProtKB-KW"/>
</dbReference>
<keyword evidence="13 14" id="KW-0961">Cell wall biogenesis/degradation</keyword>
<keyword evidence="6 14" id="KW-0645">Protease</keyword>
<evidence type="ECO:0000313" key="18">
    <source>
        <dbReference type="EMBL" id="VVC76216.1"/>
    </source>
</evidence>
<dbReference type="GO" id="GO:0008360">
    <property type="term" value="P:regulation of cell shape"/>
    <property type="evidence" value="ECO:0007669"/>
    <property type="project" value="UniProtKB-KW"/>
</dbReference>
<sequence length="627" mass="70958">MHKRISIKNHYHEIQLIVRRSMLALLVICLMIGLLIFRLAYLQIYKNELYTTLSTKNAIDLVPVEPTRGLIYDRKGILLAENIPVFSLDIIPQQVSDLQKTLAALDKIIDLSDSDISQFKKQLKQHRRFDEIPLKLRLSDEEVARFTENQYRFPGVLIRARLMRRYPYGESFAHVLGYVGRINTQELNEIDQINYSASHYIGKLGIEKFYEDELHGKVGYEEVENDASGKPIRVLKKINGLPGKNIYLTIDSGLQFAAEKALQGHRGAIVAIQPKTGQVLAMVSQPSYDPNLFVLGISQKDYNDLQHSEDKPLYDRALRGLYPLASTIKPYLALEGLQSGIANPEYSFNDPGWFKLPNSTHIFHDWRKNGHGRVNLPKAIAVSCDIFFYELASKMGIQRIDDILTQFGYGALTGIDLNGELAGIVASPEWKRKNKGTRWYPGDTVISSIGQGDMQATPLQLASAVATMSNRGKRFMPYLRLGEQMPGREYIPQQPVLLDPVRLTDEKYWDIVINAMQDVVASPQGTAYSQFGRNYSYTIAAKTGTAALSKRRNPNEEDKQENVPERLRDHHLFVAFAPVENPKIALAIITENSNNAIEAARAIFDYYLGGQQRVDRQSQNQAEKART</sequence>
<evidence type="ECO:0000256" key="11">
    <source>
        <dbReference type="ARBA" id="ARBA00022989"/>
    </source>
</evidence>
<keyword evidence="3 14" id="KW-1003">Cell membrane</keyword>
<evidence type="ECO:0000256" key="3">
    <source>
        <dbReference type="ARBA" id="ARBA00022475"/>
    </source>
</evidence>
<dbReference type="InterPro" id="IPR050515">
    <property type="entry name" value="Beta-lactam/transpept"/>
</dbReference>
<dbReference type="AlphaFoldDB" id="A0A5E4PIU3"/>
<dbReference type="SUPFAM" id="SSF56519">
    <property type="entry name" value="Penicillin binding protein dimerisation domain"/>
    <property type="match status" value="1"/>
</dbReference>
<dbReference type="InterPro" id="IPR012338">
    <property type="entry name" value="Beta-lactam/transpept-like"/>
</dbReference>
<gene>
    <name evidence="14 18" type="primary">mrdA</name>
    <name evidence="18" type="ORF">AQUSIP_15220</name>
</gene>
<feature type="domain" description="Penicillin-binding protein dimerisation" evidence="17">
    <location>
        <begin position="64"/>
        <end position="235"/>
    </location>
</feature>
<comment type="subcellular location">
    <subcellularLocation>
        <location evidence="14">Cell inner membrane</location>
        <topology evidence="14">Single-pass membrane protein</topology>
    </subcellularLocation>
    <subcellularLocation>
        <location evidence="2">Cell membrane</location>
    </subcellularLocation>
    <subcellularLocation>
        <location evidence="1">Membrane</location>
        <topology evidence="1">Single-pass membrane protein</topology>
    </subcellularLocation>
</comment>
<dbReference type="OrthoDB" id="9766847at2"/>
<dbReference type="KEGG" id="asip:AQUSIP_15220"/>
<feature type="binding site" evidence="14">
    <location>
        <position position="371"/>
    </location>
    <ligand>
        <name>Zn(2+)</name>
        <dbReference type="ChEBI" id="CHEBI:29105"/>
    </ligand>
</feature>
<feature type="transmembrane region" description="Helical" evidence="14">
    <location>
        <begin position="21"/>
        <end position="41"/>
    </location>
</feature>
<dbReference type="GO" id="GO:0071972">
    <property type="term" value="F:peptidoglycan L,D-transpeptidase activity"/>
    <property type="evidence" value="ECO:0007669"/>
    <property type="project" value="TreeGrafter"/>
</dbReference>
<evidence type="ECO:0000256" key="4">
    <source>
        <dbReference type="ARBA" id="ARBA00022519"/>
    </source>
</evidence>
<keyword evidence="11 14" id="KW-1133">Transmembrane helix</keyword>
<keyword evidence="12 14" id="KW-0472">Membrane</keyword>
<evidence type="ECO:0000256" key="12">
    <source>
        <dbReference type="ARBA" id="ARBA00023136"/>
    </source>
</evidence>
<dbReference type="GO" id="GO:0009002">
    <property type="term" value="F:serine-type D-Ala-D-Ala carboxypeptidase activity"/>
    <property type="evidence" value="ECO:0007669"/>
    <property type="project" value="UniProtKB-UniRule"/>
</dbReference>
<dbReference type="InterPro" id="IPR017790">
    <property type="entry name" value="Penicillin-binding_protein_2"/>
</dbReference>
<comment type="similarity">
    <text evidence="14">Belongs to the transpeptidase family. MrdA subfamily.</text>
</comment>
<keyword evidence="9 14" id="KW-0133">Cell shape</keyword>
<proteinExistence type="inferred from homology"/>